<feature type="signal peptide" evidence="1">
    <location>
        <begin position="1"/>
        <end position="22"/>
    </location>
</feature>
<dbReference type="InterPro" id="IPR017850">
    <property type="entry name" value="Alkaline_phosphatase_core_sf"/>
</dbReference>
<dbReference type="OrthoDB" id="9766127at2"/>
<keyword evidence="3" id="KW-1185">Reference proteome</keyword>
<evidence type="ECO:0000313" key="2">
    <source>
        <dbReference type="EMBL" id="RIJ48345.1"/>
    </source>
</evidence>
<dbReference type="SUPFAM" id="SSF53649">
    <property type="entry name" value="Alkaline phosphatase-like"/>
    <property type="match status" value="1"/>
</dbReference>
<dbReference type="PIRSF" id="PIRSF031924">
    <property type="entry name" value="Pi-irrepressible_AP"/>
    <property type="match status" value="1"/>
</dbReference>
<dbReference type="InterPro" id="IPR002591">
    <property type="entry name" value="Phosphodiest/P_Trfase"/>
</dbReference>
<dbReference type="InterPro" id="IPR026263">
    <property type="entry name" value="Alkaline_phosphatase_prok"/>
</dbReference>
<proteinExistence type="predicted"/>
<dbReference type="RefSeq" id="WP_119438077.1">
    <property type="nucleotide sequence ID" value="NZ_QWGR01000005.1"/>
</dbReference>
<dbReference type="EMBL" id="QWGR01000005">
    <property type="protein sequence ID" value="RIJ48345.1"/>
    <property type="molecule type" value="Genomic_DNA"/>
</dbReference>
<dbReference type="CDD" id="cd16016">
    <property type="entry name" value="AP-SPAP"/>
    <property type="match status" value="1"/>
</dbReference>
<dbReference type="Gene3D" id="3.40.720.10">
    <property type="entry name" value="Alkaline Phosphatase, subunit A"/>
    <property type="match status" value="1"/>
</dbReference>
<name>A0A399T0X2_9BACT</name>
<evidence type="ECO:0000313" key="3">
    <source>
        <dbReference type="Proteomes" id="UP000265926"/>
    </source>
</evidence>
<organism evidence="2 3">
    <name type="scientific">Maribellus luteus</name>
    <dbReference type="NCBI Taxonomy" id="2305463"/>
    <lineage>
        <taxon>Bacteria</taxon>
        <taxon>Pseudomonadati</taxon>
        <taxon>Bacteroidota</taxon>
        <taxon>Bacteroidia</taxon>
        <taxon>Marinilabiliales</taxon>
        <taxon>Prolixibacteraceae</taxon>
        <taxon>Maribellus</taxon>
    </lineage>
</organism>
<dbReference type="Proteomes" id="UP000265926">
    <property type="component" value="Unassembled WGS sequence"/>
</dbReference>
<dbReference type="Pfam" id="PF01663">
    <property type="entry name" value="Phosphodiest"/>
    <property type="match status" value="1"/>
</dbReference>
<protein>
    <submittedName>
        <fullName evidence="2">Alkaline phosphatase family protein</fullName>
    </submittedName>
</protein>
<dbReference type="Gene3D" id="3.30.1360.150">
    <property type="match status" value="1"/>
</dbReference>
<dbReference type="AlphaFoldDB" id="A0A399T0X2"/>
<keyword evidence="1" id="KW-0732">Signal</keyword>
<reference evidence="2 3" key="1">
    <citation type="submission" date="2018-08" db="EMBL/GenBank/DDBJ databases">
        <title>Pallidiluteibacterium maritimus gen. nov., sp. nov., isolated from coastal sediment.</title>
        <authorList>
            <person name="Zhou L.Y."/>
        </authorList>
    </citation>
    <scope>NUCLEOTIDE SEQUENCE [LARGE SCALE GENOMIC DNA]</scope>
    <source>
        <strain evidence="2 3">XSD2</strain>
    </source>
</reference>
<accession>A0A399T0X2</accession>
<dbReference type="GO" id="GO:0004035">
    <property type="term" value="F:alkaline phosphatase activity"/>
    <property type="evidence" value="ECO:0007669"/>
    <property type="project" value="InterPro"/>
</dbReference>
<comment type="caution">
    <text evidence="2">The sequence shown here is derived from an EMBL/GenBank/DDBJ whole genome shotgun (WGS) entry which is preliminary data.</text>
</comment>
<feature type="chain" id="PRO_5017271377" evidence="1">
    <location>
        <begin position="23"/>
        <end position="544"/>
    </location>
</feature>
<gene>
    <name evidence="2" type="ORF">D1614_11495</name>
</gene>
<evidence type="ECO:0000256" key="1">
    <source>
        <dbReference type="SAM" id="SignalP"/>
    </source>
</evidence>
<sequence length="544" mass="62029">MRVKVFIAGLLAQFVFTSAVVAQEIFQESRPKVVVGIVVENMRPDYVQRFWNKFQPGGFKKLYSNGAVCTNVKLTLHSQNYASGMATLYTGVTPSIHGIVNNTWYDRLKKKEIDCTEDDYYMTVGADTDEGDASPVRLLSNTVTNSLKMFTMGKSKVFSVGLNRESAIFSAGHAADGAYWFDIVSGRMISSSFYVSNFPDWVRLFNSENYAARYSYRNWVTLLPETEYTEATRDDYLLERGYFGEFNTFPHAVNKYIKKTENFRPFKTTPSANLMIKDFALQLMDNEGIGDDDVTDFVSVVFSSMDYENGSFGPSSLEMEDSYLYLDQYLAELVDGVEKKYGKENVLFFLTSNSSASYPVEYLKDEFHLPVDYFNIDRALALLTLYLNNTYGSEEWIEHTSDLQLFLDHELIKKKGFDLNEISESAANFINQFEGVQLALPAHQLEQGSSANGLLQPLYTSYYKNRSGDFLYLLKEGWQPGYKFKRVNYNDQSHIPLVFYGYGISHQIIRAKYEAVDLVPTLSQLLNIPVPDKCQGKIIKEMIP</sequence>